<accession>A0A316FE55</accession>
<dbReference type="EMBL" id="QGGT01000002">
    <property type="protein sequence ID" value="PWK35630.1"/>
    <property type="molecule type" value="Genomic_DNA"/>
</dbReference>
<comment type="caution">
    <text evidence="1">The sequence shown here is derived from an EMBL/GenBank/DDBJ whole genome shotgun (WGS) entry which is preliminary data.</text>
</comment>
<proteinExistence type="predicted"/>
<evidence type="ECO:0000313" key="1">
    <source>
        <dbReference type="EMBL" id="PWK35630.1"/>
    </source>
</evidence>
<dbReference type="PANTHER" id="PTHR37314:SF5">
    <property type="entry name" value="SLR0142 PROTEIN"/>
    <property type="match status" value="1"/>
</dbReference>
<name>A0A316FE55_9BURK</name>
<gene>
    <name evidence="1" type="ORF">C7419_102908</name>
</gene>
<reference evidence="1 2" key="1">
    <citation type="submission" date="2018-05" db="EMBL/GenBank/DDBJ databases">
        <title>Genomic Encyclopedia of Type Strains, Phase IV (KMG-V): Genome sequencing to study the core and pangenomes of soil and plant-associated prokaryotes.</title>
        <authorList>
            <person name="Whitman W."/>
        </authorList>
    </citation>
    <scope>NUCLEOTIDE SEQUENCE [LARGE SCALE GENOMIC DNA]</scope>
    <source>
        <strain evidence="1 2">SLV-132</strain>
    </source>
</reference>
<sequence length="237" mass="24369">MSPTSQPPSPQYHVPAFAFVAGFIDVIGFIALAGLFTAHVTGNLIMIGVASVGQAESLALKVLALPTFVVAVALVRITEKRLVGRQRHAVAMLVAIECLLLASFAIAGIALTGKSGTAAVWLGTVTGLLAVTAMAVQNALSRTALVDLGPTTIMTGNTTQVVIDLVDLLSAAPAERAPIRARLAKMVPGVLAFAVGAILGARLYLWVGYWAAWVPVVVLATLSGARVRAAAPVNTAV</sequence>
<dbReference type="InterPro" id="IPR010699">
    <property type="entry name" value="DUF1275"/>
</dbReference>
<dbReference type="PANTHER" id="PTHR37314">
    <property type="entry name" value="SLR0142 PROTEIN"/>
    <property type="match status" value="1"/>
</dbReference>
<keyword evidence="2" id="KW-1185">Reference proteome</keyword>
<dbReference type="Pfam" id="PF06912">
    <property type="entry name" value="DUF1275"/>
    <property type="match status" value="1"/>
</dbReference>
<protein>
    <submittedName>
        <fullName evidence="1">Uncharacterized membrane protein YoaK (UPF0700 family)</fullName>
    </submittedName>
</protein>
<evidence type="ECO:0000313" key="2">
    <source>
        <dbReference type="Proteomes" id="UP000245754"/>
    </source>
</evidence>
<dbReference type="RefSeq" id="WP_109583660.1">
    <property type="nucleotide sequence ID" value="NZ_JACBYU010000003.1"/>
</dbReference>
<dbReference type="AlphaFoldDB" id="A0A316FE55"/>
<dbReference type="Proteomes" id="UP000245754">
    <property type="component" value="Unassembled WGS sequence"/>
</dbReference>
<organism evidence="1 2">
    <name type="scientific">Cupriavidus plantarum</name>
    <dbReference type="NCBI Taxonomy" id="942865"/>
    <lineage>
        <taxon>Bacteria</taxon>
        <taxon>Pseudomonadati</taxon>
        <taxon>Pseudomonadota</taxon>
        <taxon>Betaproteobacteria</taxon>
        <taxon>Burkholderiales</taxon>
        <taxon>Burkholderiaceae</taxon>
        <taxon>Cupriavidus</taxon>
    </lineage>
</organism>